<dbReference type="GO" id="GO:0032259">
    <property type="term" value="P:methylation"/>
    <property type="evidence" value="ECO:0007669"/>
    <property type="project" value="UniProtKB-KW"/>
</dbReference>
<dbReference type="InterPro" id="IPR029063">
    <property type="entry name" value="SAM-dependent_MTases_sf"/>
</dbReference>
<dbReference type="Proteomes" id="UP000266313">
    <property type="component" value="Chromosome"/>
</dbReference>
<reference evidence="1 2" key="1">
    <citation type="submission" date="2016-12" db="EMBL/GenBank/DDBJ databases">
        <title>Genome sequencing of Methylocaldum marinum.</title>
        <authorList>
            <person name="Takeuchi M."/>
            <person name="Kamagata Y."/>
            <person name="Hiraoka S."/>
            <person name="Oshima K."/>
            <person name="Hattori M."/>
            <person name="Iwasaki W."/>
        </authorList>
    </citation>
    <scope>NUCLEOTIDE SEQUENCE [LARGE SCALE GENOMIC DNA]</scope>
    <source>
        <strain evidence="1 2">S8</strain>
    </source>
</reference>
<name>A0A250KUA6_9GAMM</name>
<accession>A0A250KUA6</accession>
<keyword evidence="1" id="KW-0808">Transferase</keyword>
<protein>
    <submittedName>
        <fullName evidence="1">O-methyltransferase</fullName>
    </submittedName>
</protein>
<dbReference type="SUPFAM" id="SSF53335">
    <property type="entry name" value="S-adenosyl-L-methionine-dependent methyltransferases"/>
    <property type="match status" value="1"/>
</dbReference>
<gene>
    <name evidence="1" type="ORF">sS8_1399</name>
</gene>
<evidence type="ECO:0000313" key="2">
    <source>
        <dbReference type="Proteomes" id="UP000266313"/>
    </source>
</evidence>
<dbReference type="EMBL" id="AP017928">
    <property type="protein sequence ID" value="BBA33359.1"/>
    <property type="molecule type" value="Genomic_DNA"/>
</dbReference>
<proteinExistence type="predicted"/>
<dbReference type="AlphaFoldDB" id="A0A250KUA6"/>
<dbReference type="KEGG" id="mmai:sS8_1399"/>
<keyword evidence="1" id="KW-0489">Methyltransferase</keyword>
<dbReference type="Pfam" id="PF13578">
    <property type="entry name" value="Methyltransf_24"/>
    <property type="match status" value="1"/>
</dbReference>
<dbReference type="GO" id="GO:0008168">
    <property type="term" value="F:methyltransferase activity"/>
    <property type="evidence" value="ECO:0007669"/>
    <property type="project" value="UniProtKB-KW"/>
</dbReference>
<dbReference type="Gene3D" id="3.40.50.150">
    <property type="entry name" value="Vaccinia Virus protein VP39"/>
    <property type="match status" value="1"/>
</dbReference>
<keyword evidence="2" id="KW-1185">Reference proteome</keyword>
<sequence>MLAQALVDSGCDGRVATFELNPENADIAGKNVKAAGLDEHVKLQVGDRRQLIEAALQNEIDLHFAFIGASHFYDEVTVEFELISPKPAPDALVLFDNSYRTEEDGKDPRVKALSGRS</sequence>
<evidence type="ECO:0000313" key="1">
    <source>
        <dbReference type="EMBL" id="BBA33359.1"/>
    </source>
</evidence>
<organism evidence="1 2">
    <name type="scientific">Methylocaldum marinum</name>
    <dbReference type="NCBI Taxonomy" id="1432792"/>
    <lineage>
        <taxon>Bacteria</taxon>
        <taxon>Pseudomonadati</taxon>
        <taxon>Pseudomonadota</taxon>
        <taxon>Gammaproteobacteria</taxon>
        <taxon>Methylococcales</taxon>
        <taxon>Methylococcaceae</taxon>
        <taxon>Methylocaldum</taxon>
    </lineage>
</organism>